<name>A0A6B0XZZ2_9RHOB</name>
<accession>A0A6B0XZZ2</accession>
<keyword evidence="1" id="KW-0472">Membrane</keyword>
<dbReference type="Pfam" id="PF13450">
    <property type="entry name" value="NAD_binding_8"/>
    <property type="match status" value="1"/>
</dbReference>
<dbReference type="PRINTS" id="PR00419">
    <property type="entry name" value="ADXRDTASE"/>
</dbReference>
<comment type="caution">
    <text evidence="2">The sequence shown here is derived from an EMBL/GenBank/DDBJ whole genome shotgun (WGS) entry which is preliminary data.</text>
</comment>
<evidence type="ECO:0000256" key="1">
    <source>
        <dbReference type="SAM" id="Phobius"/>
    </source>
</evidence>
<sequence>MVADLKGKGEALKPRRVAIVGAGVSGLGAAWALSQHPERFEVRVYEAQDTIGGNAITADMPQDDGTMIPFDISVTALIPSVYHHILLLMRQFDIELVDTVFSYSVRYRGGTYAHDLESDIRSHCQGEIERFQRLLKFLKRFGQLNRTRSKLLGFLNPFNYVSMGAILNLGGYSGDFRYKILKPMFVNFLMATNVFDMPASLFARYLE</sequence>
<reference evidence="2" key="1">
    <citation type="submission" date="2019-09" db="EMBL/GenBank/DDBJ databases">
        <title>Characterisation of the sponge microbiome using genome-centric metagenomics.</title>
        <authorList>
            <person name="Engelberts J.P."/>
            <person name="Robbins S.J."/>
            <person name="De Goeij J.M."/>
            <person name="Aranda M."/>
            <person name="Bell S.C."/>
            <person name="Webster N.S."/>
        </authorList>
    </citation>
    <scope>NUCLEOTIDE SEQUENCE</scope>
    <source>
        <strain evidence="2">SB0664_bin_43</strain>
    </source>
</reference>
<dbReference type="InterPro" id="IPR036188">
    <property type="entry name" value="FAD/NAD-bd_sf"/>
</dbReference>
<feature type="transmembrane region" description="Helical" evidence="1">
    <location>
        <begin position="184"/>
        <end position="206"/>
    </location>
</feature>
<protein>
    <submittedName>
        <fullName evidence="2">FAD-dependent oxidoreductase</fullName>
    </submittedName>
</protein>
<feature type="transmembrane region" description="Helical" evidence="1">
    <location>
        <begin position="151"/>
        <end position="172"/>
    </location>
</feature>
<feature type="non-terminal residue" evidence="2">
    <location>
        <position position="207"/>
    </location>
</feature>
<keyword evidence="1" id="KW-0812">Transmembrane</keyword>
<dbReference type="Gene3D" id="3.50.50.60">
    <property type="entry name" value="FAD/NAD(P)-binding domain"/>
    <property type="match status" value="1"/>
</dbReference>
<dbReference type="EMBL" id="VXRY01000380">
    <property type="protein sequence ID" value="MXY34314.1"/>
    <property type="molecule type" value="Genomic_DNA"/>
</dbReference>
<dbReference type="SUPFAM" id="SSF51905">
    <property type="entry name" value="FAD/NAD(P)-binding domain"/>
    <property type="match status" value="1"/>
</dbReference>
<dbReference type="AlphaFoldDB" id="A0A6B0XZZ2"/>
<dbReference type="PANTHER" id="PTHR42923">
    <property type="entry name" value="PROTOPORPHYRINOGEN OXIDASE"/>
    <property type="match status" value="1"/>
</dbReference>
<evidence type="ECO:0000313" key="2">
    <source>
        <dbReference type="EMBL" id="MXY34314.1"/>
    </source>
</evidence>
<keyword evidence="1" id="KW-1133">Transmembrane helix</keyword>
<dbReference type="GO" id="GO:0016491">
    <property type="term" value="F:oxidoreductase activity"/>
    <property type="evidence" value="ECO:0007669"/>
    <property type="project" value="TreeGrafter"/>
</dbReference>
<proteinExistence type="predicted"/>
<gene>
    <name evidence="2" type="ORF">F4Y60_09545</name>
</gene>
<dbReference type="InterPro" id="IPR050464">
    <property type="entry name" value="Zeta_carotene_desat/Oxidored"/>
</dbReference>
<organism evidence="2">
    <name type="scientific">Boseongicola sp. SB0664_bin_43</name>
    <dbReference type="NCBI Taxonomy" id="2604844"/>
    <lineage>
        <taxon>Bacteria</taxon>
        <taxon>Pseudomonadati</taxon>
        <taxon>Pseudomonadota</taxon>
        <taxon>Alphaproteobacteria</taxon>
        <taxon>Rhodobacterales</taxon>
        <taxon>Paracoccaceae</taxon>
        <taxon>Boseongicola</taxon>
    </lineage>
</organism>
<dbReference type="PANTHER" id="PTHR42923:SF20">
    <property type="entry name" value="FLAVIN-CONTAINING AMINE OXIDASEDEHYDROGENASE"/>
    <property type="match status" value="1"/>
</dbReference>